<organism evidence="1 2">
    <name type="scientific">Kluyvera genomosp. 3</name>
    <dbReference type="NCBI Taxonomy" id="2774055"/>
    <lineage>
        <taxon>Bacteria</taxon>
        <taxon>Pseudomonadati</taxon>
        <taxon>Pseudomonadota</taxon>
        <taxon>Gammaproteobacteria</taxon>
        <taxon>Enterobacterales</taxon>
        <taxon>Enterobacteriaceae</taxon>
        <taxon>Kluyvera</taxon>
    </lineage>
</organism>
<dbReference type="AlphaFoldDB" id="A0A248KJF0"/>
<protein>
    <recommendedName>
        <fullName evidence="3">DUF4325 domain-containing protein</fullName>
    </recommendedName>
</protein>
<reference evidence="1 2" key="1">
    <citation type="submission" date="2017-06" db="EMBL/GenBank/DDBJ databases">
        <title>Origin of plasmid-mediated fosfomycin resistance gene fosA3.</title>
        <authorList>
            <person name="Ito R."/>
            <person name="Pacey M.P."/>
            <person name="Doi Y."/>
        </authorList>
    </citation>
    <scope>NUCLEOTIDE SEQUENCE [LARGE SCALE GENOMIC DNA]</scope>
    <source>
        <strain evidence="1 2">YDC799</strain>
    </source>
</reference>
<evidence type="ECO:0000313" key="1">
    <source>
        <dbReference type="EMBL" id="ASG63714.1"/>
    </source>
</evidence>
<dbReference type="Proteomes" id="UP000197098">
    <property type="component" value="Chromosome"/>
</dbReference>
<dbReference type="EMBL" id="CP022114">
    <property type="protein sequence ID" value="ASG63714.1"/>
    <property type="molecule type" value="Genomic_DNA"/>
</dbReference>
<name>A0A248KJF0_9ENTR</name>
<gene>
    <name evidence="1" type="ORF">CEW81_15805</name>
</gene>
<evidence type="ECO:0000313" key="2">
    <source>
        <dbReference type="Proteomes" id="UP000197098"/>
    </source>
</evidence>
<proteinExistence type="predicted"/>
<evidence type="ECO:0008006" key="3">
    <source>
        <dbReference type="Google" id="ProtNLM"/>
    </source>
</evidence>
<accession>A0A248KJF0</accession>
<sequence>MNDLIKNTHMNTVTLDFTSGDMADISLFTGRKNGRKAKQYFNVKNGDRFIFIANDYQVITSSYFLGLVGEELTTLLKKLNNINDLLLRVDFTQLNEVSQNECVRAIKRGLSENELLL</sequence>